<organism evidence="2 3">
    <name type="scientific">Rattus norvegicus</name>
    <name type="common">Rat</name>
    <dbReference type="NCBI Taxonomy" id="10116"/>
    <lineage>
        <taxon>Eukaryota</taxon>
        <taxon>Metazoa</taxon>
        <taxon>Chordata</taxon>
        <taxon>Craniata</taxon>
        <taxon>Vertebrata</taxon>
        <taxon>Euteleostomi</taxon>
        <taxon>Mammalia</taxon>
        <taxon>Eutheria</taxon>
        <taxon>Euarchontoglires</taxon>
        <taxon>Glires</taxon>
        <taxon>Rodentia</taxon>
        <taxon>Myomorpha</taxon>
        <taxon>Muroidea</taxon>
        <taxon>Muridae</taxon>
        <taxon>Murinae</taxon>
        <taxon>Rattus</taxon>
    </lineage>
</organism>
<keyword evidence="1" id="KW-0472">Membrane</keyword>
<evidence type="ECO:0000256" key="1">
    <source>
        <dbReference type="SAM" id="Phobius"/>
    </source>
</evidence>
<dbReference type="AlphaFoldDB" id="A6I2F1"/>
<accession>A6I2F1</accession>
<dbReference type="Proteomes" id="UP000234681">
    <property type="component" value="Chromosome 8"/>
</dbReference>
<keyword evidence="1" id="KW-1133">Transmembrane helix</keyword>
<gene>
    <name evidence="2" type="primary">RGD1566151_predicted</name>
    <name evidence="2" type="ORF">rCG_25734</name>
</gene>
<proteinExistence type="predicted"/>
<sequence>MRFQKNGGHCSHWRIHQSHGESLPLALALFAFVGFVLILVVALLSVWKMGQLLRYSCCPAVVLPDTLKVTSSSQKLIRCRKEEVDACAVTVLSSEHLFGVWISQT</sequence>
<keyword evidence="1" id="KW-0812">Transmembrane</keyword>
<reference evidence="2 3" key="1">
    <citation type="submission" date="2005-09" db="EMBL/GenBank/DDBJ databases">
        <authorList>
            <person name="Mural R.J."/>
            <person name="Li P.W."/>
            <person name="Adams M.D."/>
            <person name="Amanatides P.G."/>
            <person name="Baden-Tillson H."/>
            <person name="Barnstead M."/>
            <person name="Chin S.H."/>
            <person name="Dew I."/>
            <person name="Evans C.A."/>
            <person name="Ferriera S."/>
            <person name="Flanigan M."/>
            <person name="Fosler C."/>
            <person name="Glodek A."/>
            <person name="Gu Z."/>
            <person name="Holt R.A."/>
            <person name="Jennings D."/>
            <person name="Kraft C.L."/>
            <person name="Lu F."/>
            <person name="Nguyen T."/>
            <person name="Nusskern D.R."/>
            <person name="Pfannkoch C.M."/>
            <person name="Sitter C."/>
            <person name="Sutton G.G."/>
            <person name="Venter J.C."/>
            <person name="Wang Z."/>
            <person name="Woodage T."/>
            <person name="Zheng X.H."/>
            <person name="Zhong F."/>
        </authorList>
    </citation>
    <scope>NUCLEOTIDE SEQUENCE [LARGE SCALE GENOMIC DNA]</scope>
    <source>
        <strain>BN</strain>
        <strain evidence="3">Sprague-Dawley</strain>
    </source>
</reference>
<name>A6I2F1_RAT</name>
<feature type="transmembrane region" description="Helical" evidence="1">
    <location>
        <begin position="23"/>
        <end position="46"/>
    </location>
</feature>
<evidence type="ECO:0000313" key="2">
    <source>
        <dbReference type="EMBL" id="EDL77427.1"/>
    </source>
</evidence>
<dbReference type="EMBL" id="CH473954">
    <property type="protein sequence ID" value="EDL77427.1"/>
    <property type="molecule type" value="Genomic_DNA"/>
</dbReference>
<protein>
    <submittedName>
        <fullName evidence="2">Uncharacterized protein</fullName>
    </submittedName>
</protein>
<evidence type="ECO:0000313" key="3">
    <source>
        <dbReference type="Proteomes" id="UP000234681"/>
    </source>
</evidence>